<reference evidence="2 3" key="1">
    <citation type="submission" date="2019-12" db="EMBL/GenBank/DDBJ databases">
        <title>Neisseriaceae gen. nov. sp. Genome sequencing and assembly.</title>
        <authorList>
            <person name="Liu Z."/>
            <person name="Li A."/>
        </authorList>
    </citation>
    <scope>NUCLEOTIDE SEQUENCE [LARGE SCALE GENOMIC DNA]</scope>
    <source>
        <strain evidence="2 3">B2N2-7</strain>
    </source>
</reference>
<feature type="domain" description="Cysteine-rich" evidence="1">
    <location>
        <begin position="4"/>
        <end position="81"/>
    </location>
</feature>
<dbReference type="GO" id="GO:0016491">
    <property type="term" value="F:oxidoreductase activity"/>
    <property type="evidence" value="ECO:0007669"/>
    <property type="project" value="UniProtKB-ARBA"/>
</dbReference>
<evidence type="ECO:0000259" key="1">
    <source>
        <dbReference type="Pfam" id="PF02754"/>
    </source>
</evidence>
<dbReference type="PANTHER" id="PTHR30296">
    <property type="entry name" value="UNCHARACTERIZED PROTEIN YKGE"/>
    <property type="match status" value="1"/>
</dbReference>
<dbReference type="PANTHER" id="PTHR30296:SF0">
    <property type="entry name" value="LACTATE UTILIZATION PROTEIN A"/>
    <property type="match status" value="1"/>
</dbReference>
<dbReference type="EMBL" id="WSSB01000008">
    <property type="protein sequence ID" value="MXR37255.1"/>
    <property type="molecule type" value="Genomic_DNA"/>
</dbReference>
<dbReference type="GO" id="GO:0005829">
    <property type="term" value="C:cytosol"/>
    <property type="evidence" value="ECO:0007669"/>
    <property type="project" value="TreeGrafter"/>
</dbReference>
<proteinExistence type="predicted"/>
<organism evidence="2 3">
    <name type="scientific">Craterilacuibacter sinensis</name>
    <dbReference type="NCBI Taxonomy" id="2686017"/>
    <lineage>
        <taxon>Bacteria</taxon>
        <taxon>Pseudomonadati</taxon>
        <taxon>Pseudomonadota</taxon>
        <taxon>Betaproteobacteria</taxon>
        <taxon>Neisseriales</taxon>
        <taxon>Neisseriaceae</taxon>
        <taxon>Craterilacuibacter</taxon>
    </lineage>
</organism>
<gene>
    <name evidence="2" type="ORF">GQF02_09750</name>
</gene>
<accession>A0A845BLP9</accession>
<keyword evidence="3" id="KW-1185">Reference proteome</keyword>
<name>A0A845BLP9_9NEIS</name>
<dbReference type="Pfam" id="PF02754">
    <property type="entry name" value="CCG"/>
    <property type="match status" value="2"/>
</dbReference>
<comment type="caution">
    <text evidence="2">The sequence shown here is derived from an EMBL/GenBank/DDBJ whole genome shotgun (WGS) entry which is preliminary data.</text>
</comment>
<dbReference type="Proteomes" id="UP000467214">
    <property type="component" value="Unassembled WGS sequence"/>
</dbReference>
<dbReference type="RefSeq" id="WP_160796755.1">
    <property type="nucleotide sequence ID" value="NZ_WSSB01000008.1"/>
</dbReference>
<dbReference type="AlphaFoldDB" id="A0A845BLP9"/>
<dbReference type="InterPro" id="IPR004017">
    <property type="entry name" value="Cys_rich_dom"/>
</dbReference>
<evidence type="ECO:0000313" key="3">
    <source>
        <dbReference type="Proteomes" id="UP000467214"/>
    </source>
</evidence>
<evidence type="ECO:0000313" key="2">
    <source>
        <dbReference type="EMBL" id="MXR37255.1"/>
    </source>
</evidence>
<protein>
    <submittedName>
        <fullName evidence="2">(Fe-S)-binding protein</fullName>
    </submittedName>
</protein>
<sequence>MKIGLFIPCHVNALTPHIAIATLELLEAYGLDVDYPMAQTCCGQPLFNNGDLKGAAAAAHRFSQLFAGYDYVVAPSSSCVSHTACHYPPHTPGYAALQPRIYEIVEFLQDVLNVSALPKPVYFPHKVSIHQSCHGLRQRNHATASELMLPYQSRLERILALVDGITLTQPQRRDECCGFGGTFCVDEADVSVAMGQDRIAGHAATGAEFIVGAEASCLMHMGGILRHQHGTLRTLHIVEILNGKAAA</sequence>
<feature type="domain" description="Cysteine-rich" evidence="1">
    <location>
        <begin position="127"/>
        <end position="221"/>
    </location>
</feature>